<sequence length="924" mass="101492">MIKFLTQRRDFYWQIVTCSLLLWSSLQCSALPAPTGRGGGGCSYPSHLSPLMARDEYLSSWAEPMCPLYCTRSRVCPFPAWSVLSRAAALVAAQARKIPLSLSFRRSFLGALCSSSSGAGVRSVKISPCGIPVWNSRRSAVDFGRKVAEIAITFWEMTPFCLSLTTFLLLFLLSEQAQTPHTQLLLQMRKQLEYPNLLDAWNTTDDLCYSPSSPNLSVTCNGSSVTELKIVGDKLANLGEYDCRSVPGKTLSAAFVVDSFVTTLARLTTLKVLILASLGIWGPLPAKIHRLYSLELLDLSSNFLCGSIPPKISAMAKLQTISLDGNHFNGTVPDWFASLANLTLVSLQRNSLAGPIPDSIGRISKLTGLVLSGNSISGEIPDLSRLNNLELLDLRDNKLNSELPDMPTRLVTVLLSKNSLAGEIPPQFGRLDRLQHLDLSFNLLEGTPPAALFSLPNISYLNLASNSLSGSLPDSLTCSGQLGFVDMSTNRLSGELPSCLISNSNKIVLNFSWNCLSVDTQHQHDSEFCHLSSMNEMDSRKKNRPPLVVVIVSGILVVMILALLFLVVSRRRNCHRAVVEQGVSLKPAPDNSAAGISSELLANARFISETMKLGTQELPTHRAFSLEELKEATNNFEHSAFIGEGSIGKLYKGRLENGILVAIRCLALFKKYSIRNLKLRLDLLSKLRHPHLVCLLGHCIDTEQDDSSVNRVFLIYEYVSNGDLRAHLSEHGPEKALKWSDRLAVLIGIGKAVHFLHTGVIPGFFNNRLKANNILLDEHLIAKVSDYGLSIITEEIYKHEANAECRKPTYRRSPYLEMAHLEDDVYSFGSILLEALMGPALSKKGAEHCLKELAMLSANQMEQSSILDPVVASSSQESLSITISITSKCMSRESSRPSIEDVLWNLQYAAQVQATADGDQSRAT</sequence>
<dbReference type="InterPro" id="IPR001611">
    <property type="entry name" value="Leu-rich_rpt"/>
</dbReference>
<evidence type="ECO:0000256" key="8">
    <source>
        <dbReference type="SAM" id="SignalP"/>
    </source>
</evidence>
<dbReference type="PROSITE" id="PS51450">
    <property type="entry name" value="LRR"/>
    <property type="match status" value="1"/>
</dbReference>
<dbReference type="SUPFAM" id="SSF56112">
    <property type="entry name" value="Protein kinase-like (PK-like)"/>
    <property type="match status" value="1"/>
</dbReference>
<dbReference type="FunFam" id="1.10.510.10:FF:000657">
    <property type="entry name" value="Putative inactive leucine-rich repeat receptor-like protein kinase"/>
    <property type="match status" value="1"/>
</dbReference>
<dbReference type="PANTHER" id="PTHR48006:SF80">
    <property type="entry name" value="PROTEIN KINASE DOMAIN-CONTAINING PROTEIN"/>
    <property type="match status" value="1"/>
</dbReference>
<dbReference type="Pfam" id="PF13855">
    <property type="entry name" value="LRR_8"/>
    <property type="match status" value="2"/>
</dbReference>
<dbReference type="Proteomes" id="UP000734854">
    <property type="component" value="Unassembled WGS sequence"/>
</dbReference>
<proteinExistence type="predicted"/>
<evidence type="ECO:0000313" key="11">
    <source>
        <dbReference type="Proteomes" id="UP000734854"/>
    </source>
</evidence>
<keyword evidence="3 7" id="KW-0812">Transmembrane</keyword>
<dbReference type="EMBL" id="JACMSC010000007">
    <property type="protein sequence ID" value="KAG6514493.1"/>
    <property type="molecule type" value="Genomic_DNA"/>
</dbReference>
<dbReference type="GO" id="GO:0016020">
    <property type="term" value="C:membrane"/>
    <property type="evidence" value="ECO:0007669"/>
    <property type="project" value="UniProtKB-SubCell"/>
</dbReference>
<dbReference type="Pfam" id="PF07714">
    <property type="entry name" value="PK_Tyr_Ser-Thr"/>
    <property type="match status" value="1"/>
</dbReference>
<dbReference type="Gene3D" id="1.10.510.10">
    <property type="entry name" value="Transferase(Phosphotransferase) domain 1"/>
    <property type="match status" value="1"/>
</dbReference>
<accession>A0A8J5GU68</accession>
<evidence type="ECO:0000259" key="9">
    <source>
        <dbReference type="PROSITE" id="PS50011"/>
    </source>
</evidence>
<dbReference type="InterPro" id="IPR001245">
    <property type="entry name" value="Ser-Thr/Tyr_kinase_cat_dom"/>
</dbReference>
<dbReference type="InterPro" id="IPR051824">
    <property type="entry name" value="LRR_Rcpt-Like_S/T_Kinase"/>
</dbReference>
<comment type="subcellular location">
    <subcellularLocation>
        <location evidence="1">Membrane</location>
    </subcellularLocation>
</comment>
<dbReference type="InterPro" id="IPR000719">
    <property type="entry name" value="Prot_kinase_dom"/>
</dbReference>
<dbReference type="FunFam" id="3.80.10.10:FF:000155">
    <property type="entry name" value="Putative inactive leucine-rich repeat receptor-like protein kinase"/>
    <property type="match status" value="1"/>
</dbReference>
<evidence type="ECO:0000256" key="5">
    <source>
        <dbReference type="ARBA" id="ARBA00022989"/>
    </source>
</evidence>
<dbReference type="AlphaFoldDB" id="A0A8J5GU68"/>
<name>A0A8J5GU68_ZINOF</name>
<protein>
    <recommendedName>
        <fullName evidence="9">Protein kinase domain-containing protein</fullName>
    </recommendedName>
</protein>
<dbReference type="SUPFAM" id="SSF52058">
    <property type="entry name" value="L domain-like"/>
    <property type="match status" value="1"/>
</dbReference>
<evidence type="ECO:0000256" key="7">
    <source>
        <dbReference type="SAM" id="Phobius"/>
    </source>
</evidence>
<dbReference type="SMART" id="SM00369">
    <property type="entry name" value="LRR_TYP"/>
    <property type="match status" value="4"/>
</dbReference>
<dbReference type="PROSITE" id="PS50011">
    <property type="entry name" value="PROTEIN_KINASE_DOM"/>
    <property type="match status" value="1"/>
</dbReference>
<evidence type="ECO:0000256" key="1">
    <source>
        <dbReference type="ARBA" id="ARBA00004370"/>
    </source>
</evidence>
<reference evidence="10 11" key="1">
    <citation type="submission" date="2020-08" db="EMBL/GenBank/DDBJ databases">
        <title>Plant Genome Project.</title>
        <authorList>
            <person name="Zhang R.-G."/>
        </authorList>
    </citation>
    <scope>NUCLEOTIDE SEQUENCE [LARGE SCALE GENOMIC DNA]</scope>
    <source>
        <tissue evidence="10">Rhizome</tissue>
    </source>
</reference>
<dbReference type="GO" id="GO:0004672">
    <property type="term" value="F:protein kinase activity"/>
    <property type="evidence" value="ECO:0007669"/>
    <property type="project" value="InterPro"/>
</dbReference>
<keyword evidence="5 7" id="KW-1133">Transmembrane helix</keyword>
<evidence type="ECO:0000256" key="4">
    <source>
        <dbReference type="ARBA" id="ARBA00022737"/>
    </source>
</evidence>
<feature type="signal peptide" evidence="8">
    <location>
        <begin position="1"/>
        <end position="30"/>
    </location>
</feature>
<comment type="caution">
    <text evidence="10">The sequence shown here is derived from an EMBL/GenBank/DDBJ whole genome shotgun (WGS) entry which is preliminary data.</text>
</comment>
<dbReference type="GO" id="GO:0005524">
    <property type="term" value="F:ATP binding"/>
    <property type="evidence" value="ECO:0007669"/>
    <property type="project" value="InterPro"/>
</dbReference>
<keyword evidence="11" id="KW-1185">Reference proteome</keyword>
<dbReference type="InterPro" id="IPR003591">
    <property type="entry name" value="Leu-rich_rpt_typical-subtyp"/>
</dbReference>
<gene>
    <name evidence="10" type="ORF">ZIOFF_024853</name>
</gene>
<evidence type="ECO:0000256" key="2">
    <source>
        <dbReference type="ARBA" id="ARBA00022614"/>
    </source>
</evidence>
<dbReference type="InterPro" id="IPR011009">
    <property type="entry name" value="Kinase-like_dom_sf"/>
</dbReference>
<dbReference type="Gene3D" id="3.80.10.10">
    <property type="entry name" value="Ribonuclease Inhibitor"/>
    <property type="match status" value="3"/>
</dbReference>
<keyword evidence="2" id="KW-0433">Leucine-rich repeat</keyword>
<evidence type="ECO:0000256" key="6">
    <source>
        <dbReference type="ARBA" id="ARBA00023136"/>
    </source>
</evidence>
<organism evidence="10 11">
    <name type="scientific">Zingiber officinale</name>
    <name type="common">Ginger</name>
    <name type="synonym">Amomum zingiber</name>
    <dbReference type="NCBI Taxonomy" id="94328"/>
    <lineage>
        <taxon>Eukaryota</taxon>
        <taxon>Viridiplantae</taxon>
        <taxon>Streptophyta</taxon>
        <taxon>Embryophyta</taxon>
        <taxon>Tracheophyta</taxon>
        <taxon>Spermatophyta</taxon>
        <taxon>Magnoliopsida</taxon>
        <taxon>Liliopsida</taxon>
        <taxon>Zingiberales</taxon>
        <taxon>Zingiberaceae</taxon>
        <taxon>Zingiber</taxon>
    </lineage>
</organism>
<feature type="domain" description="Protein kinase" evidence="9">
    <location>
        <begin position="636"/>
        <end position="909"/>
    </location>
</feature>
<dbReference type="InterPro" id="IPR032675">
    <property type="entry name" value="LRR_dom_sf"/>
</dbReference>
<dbReference type="Gene3D" id="3.30.200.20">
    <property type="entry name" value="Phosphorylase Kinase, domain 1"/>
    <property type="match status" value="1"/>
</dbReference>
<feature type="transmembrane region" description="Helical" evidence="7">
    <location>
        <begin position="547"/>
        <end position="568"/>
    </location>
</feature>
<dbReference type="FunFam" id="3.80.10.10:FF:000380">
    <property type="entry name" value="Putative inactive leucine-rich repeat receptor-like protein kinase"/>
    <property type="match status" value="1"/>
</dbReference>
<dbReference type="PANTHER" id="PTHR48006">
    <property type="entry name" value="LEUCINE-RICH REPEAT-CONTAINING PROTEIN DDB_G0281931-RELATED"/>
    <property type="match status" value="1"/>
</dbReference>
<dbReference type="Pfam" id="PF00560">
    <property type="entry name" value="LRR_1"/>
    <property type="match status" value="1"/>
</dbReference>
<feature type="chain" id="PRO_5035161091" description="Protein kinase domain-containing protein" evidence="8">
    <location>
        <begin position="31"/>
        <end position="924"/>
    </location>
</feature>
<keyword evidence="6 7" id="KW-0472">Membrane</keyword>
<keyword evidence="8" id="KW-0732">Signal</keyword>
<evidence type="ECO:0000313" key="10">
    <source>
        <dbReference type="EMBL" id="KAG6514493.1"/>
    </source>
</evidence>
<keyword evidence="4" id="KW-0677">Repeat</keyword>
<evidence type="ECO:0000256" key="3">
    <source>
        <dbReference type="ARBA" id="ARBA00022692"/>
    </source>
</evidence>
<dbReference type="FunFam" id="3.30.200.20:FF:000479">
    <property type="entry name" value="Putative inactive leucine-rich repeat receptor-like protein kinase"/>
    <property type="match status" value="1"/>
</dbReference>